<accession>A0ACB7I7N4</accession>
<protein>
    <submittedName>
        <fullName evidence="1">Uncharacterized protein</fullName>
    </submittedName>
</protein>
<name>A0ACB7I7N4_MANES</name>
<proteinExistence type="predicted"/>
<gene>
    <name evidence="1" type="ORF">MANES_02G148400v8</name>
</gene>
<organism evidence="1 2">
    <name type="scientific">Manihot esculenta</name>
    <name type="common">Cassava</name>
    <name type="synonym">Jatropha manihot</name>
    <dbReference type="NCBI Taxonomy" id="3983"/>
    <lineage>
        <taxon>Eukaryota</taxon>
        <taxon>Viridiplantae</taxon>
        <taxon>Streptophyta</taxon>
        <taxon>Embryophyta</taxon>
        <taxon>Tracheophyta</taxon>
        <taxon>Spermatophyta</taxon>
        <taxon>Magnoliopsida</taxon>
        <taxon>eudicotyledons</taxon>
        <taxon>Gunneridae</taxon>
        <taxon>Pentapetalae</taxon>
        <taxon>rosids</taxon>
        <taxon>fabids</taxon>
        <taxon>Malpighiales</taxon>
        <taxon>Euphorbiaceae</taxon>
        <taxon>Crotonoideae</taxon>
        <taxon>Manihoteae</taxon>
        <taxon>Manihot</taxon>
    </lineage>
</organism>
<reference evidence="2" key="1">
    <citation type="journal article" date="2016" name="Nat. Biotechnol.">
        <title>Sequencing wild and cultivated cassava and related species reveals extensive interspecific hybridization and genetic diversity.</title>
        <authorList>
            <person name="Bredeson J.V."/>
            <person name="Lyons J.B."/>
            <person name="Prochnik S.E."/>
            <person name="Wu G.A."/>
            <person name="Ha C.M."/>
            <person name="Edsinger-Gonzales E."/>
            <person name="Grimwood J."/>
            <person name="Schmutz J."/>
            <person name="Rabbi I.Y."/>
            <person name="Egesi C."/>
            <person name="Nauluvula P."/>
            <person name="Lebot V."/>
            <person name="Ndunguru J."/>
            <person name="Mkamilo G."/>
            <person name="Bart R.S."/>
            <person name="Setter T.L."/>
            <person name="Gleadow R.M."/>
            <person name="Kulakow P."/>
            <person name="Ferguson M.E."/>
            <person name="Rounsley S."/>
            <person name="Rokhsar D.S."/>
        </authorList>
    </citation>
    <scope>NUCLEOTIDE SEQUENCE [LARGE SCALE GENOMIC DNA]</scope>
    <source>
        <strain evidence="2">cv. AM560-2</strain>
    </source>
</reference>
<comment type="caution">
    <text evidence="1">The sequence shown here is derived from an EMBL/GenBank/DDBJ whole genome shotgun (WGS) entry which is preliminary data.</text>
</comment>
<sequence length="451" mass="51144">MANIQIFQTILSKATVSIIHDTSFTCQLMTTPNLRPQLYHGLLLKLLLFLFTSPFTVAQRGTLASSSPQQSIDPFSQTPQFNPSLAILMIIIVGAFFLMARFSVYIRQCSERRFLGGNFNPASQIFGRGRWSRREQQGLDTAVIETFPTFLYSTVKVHKIGERSLECAICLNEFEDDQTLRLIPKCSHVFHPDCIDAWLASHITCPVCRANLVPRLEESAFDSAQLFETGTDSVEPDQHVGNVREETQNNVLIHASDGNDRNRRESPDVILLNTTAQNRPRRSWSTGWRLGKLFPRSRSTGNFLVQPVENFERFTLRLPEDVRSQLMNSHLNRTKSCVAFPRATSARRSYRSRSGGSWRSKNYFYYERYEREERPDRWGFTVTPFISRSGSIPRSKQGGSGSGDQVNAPLPKNPLKSVQSPLDRLLQNSSNNKAGEGLSDRLREDVSDNQA</sequence>
<dbReference type="EMBL" id="CM004388">
    <property type="protein sequence ID" value="KAG8660351.1"/>
    <property type="molecule type" value="Genomic_DNA"/>
</dbReference>
<evidence type="ECO:0000313" key="2">
    <source>
        <dbReference type="Proteomes" id="UP000091857"/>
    </source>
</evidence>
<keyword evidence="2" id="KW-1185">Reference proteome</keyword>
<evidence type="ECO:0000313" key="1">
    <source>
        <dbReference type="EMBL" id="KAG8660351.1"/>
    </source>
</evidence>
<dbReference type="Proteomes" id="UP000091857">
    <property type="component" value="Chromosome 2"/>
</dbReference>